<dbReference type="InterPro" id="IPR012676">
    <property type="entry name" value="TGS-like"/>
</dbReference>
<name>M3JWY6_CANMX</name>
<dbReference type="SUPFAM" id="SSF81271">
    <property type="entry name" value="TGS-like"/>
    <property type="match status" value="1"/>
</dbReference>
<dbReference type="AlphaFoldDB" id="M3JWY6"/>
<reference evidence="1 2" key="1">
    <citation type="submission" date="2013-02" db="EMBL/GenBank/DDBJ databases">
        <title>Genome sequence of Candida maltosa Xu316, a potential industrial strain for xylitol and ethanol production.</title>
        <authorList>
            <person name="Yu J."/>
            <person name="Wang Q."/>
            <person name="Geng X."/>
            <person name="Bao W."/>
            <person name="He P."/>
            <person name="Cai J."/>
        </authorList>
    </citation>
    <scope>NUCLEOTIDE SEQUENCE [LARGE SCALE GENOMIC DNA]</scope>
    <source>
        <strain evidence="2">Xu316</strain>
    </source>
</reference>
<dbReference type="EMBL" id="AOGT01001577">
    <property type="protein sequence ID" value="EMG47435.1"/>
    <property type="molecule type" value="Genomic_DNA"/>
</dbReference>
<protein>
    <submittedName>
        <fullName evidence="1">Uncharacterized protein</fullName>
    </submittedName>
</protein>
<organism evidence="1 2">
    <name type="scientific">Candida maltosa (strain Xu316)</name>
    <name type="common">Yeast</name>
    <dbReference type="NCBI Taxonomy" id="1245528"/>
    <lineage>
        <taxon>Eukaryota</taxon>
        <taxon>Fungi</taxon>
        <taxon>Dikarya</taxon>
        <taxon>Ascomycota</taxon>
        <taxon>Saccharomycotina</taxon>
        <taxon>Pichiomycetes</taxon>
        <taxon>Debaryomycetaceae</taxon>
        <taxon>Candida/Lodderomyces clade</taxon>
        <taxon>Candida</taxon>
    </lineage>
</organism>
<dbReference type="HOGENOM" id="CLU_3242077_0_0_1"/>
<evidence type="ECO:0000313" key="1">
    <source>
        <dbReference type="EMBL" id="EMG47435.1"/>
    </source>
</evidence>
<proteinExistence type="predicted"/>
<dbReference type="STRING" id="1245528.M3JWY6"/>
<accession>M3JWY6</accession>
<dbReference type="OrthoDB" id="424823at2759"/>
<keyword evidence="2" id="KW-1185">Reference proteome</keyword>
<sequence length="43" mass="4814">MKEVLEFDEAKLKAHGKQHKCGKKYEVEEGDVLIVRAGSGKAR</sequence>
<dbReference type="Proteomes" id="UP000011777">
    <property type="component" value="Unassembled WGS sequence"/>
</dbReference>
<feature type="non-terminal residue" evidence="1">
    <location>
        <position position="1"/>
    </location>
</feature>
<comment type="caution">
    <text evidence="1">The sequence shown here is derived from an EMBL/GenBank/DDBJ whole genome shotgun (WGS) entry which is preliminary data.</text>
</comment>
<evidence type="ECO:0000313" key="2">
    <source>
        <dbReference type="Proteomes" id="UP000011777"/>
    </source>
</evidence>
<gene>
    <name evidence="1" type="ORF">G210_2241</name>
</gene>